<evidence type="ECO:0000313" key="2">
    <source>
        <dbReference type="EMBL" id="UWM53304.1"/>
    </source>
</evidence>
<keyword evidence="1" id="KW-0472">Membrane</keyword>
<feature type="transmembrane region" description="Helical" evidence="1">
    <location>
        <begin position="51"/>
        <end position="68"/>
    </location>
</feature>
<dbReference type="GeneID" id="74943611"/>
<name>A0A9E7R103_9EURY</name>
<proteinExistence type="predicted"/>
<sequence length="221" mass="23595">MPSSTVDPPDEAVAVAERYRRLERPLSTGFALLVAAGGAAVAFAFLPGLQAALAVVVLAAAVQFPTFTSDGTARLRTDARPETVREAFAGPTPPVLAFQWGIADTVRRTDDGAVYELSYLLGLRSVEMRVAATTDGDAASDALELRVTADGEPWATYRVSVAEAGDDGGTVVDVTVDSDRRFGPNRVPQWLVAERYREAALAAQGYTVERRDHSLSLRRSG</sequence>
<keyword evidence="1" id="KW-0812">Transmembrane</keyword>
<evidence type="ECO:0000256" key="1">
    <source>
        <dbReference type="SAM" id="Phobius"/>
    </source>
</evidence>
<protein>
    <submittedName>
        <fullName evidence="2">Uncharacterized protein</fullName>
    </submittedName>
</protein>
<dbReference type="Proteomes" id="UP001057580">
    <property type="component" value="Chromosome"/>
</dbReference>
<reference evidence="2" key="1">
    <citation type="submission" date="2022-09" db="EMBL/GenBank/DDBJ databases">
        <title>Diverse halophilic archaea isolated from saline environments.</title>
        <authorList>
            <person name="Cui H.-L."/>
        </authorList>
    </citation>
    <scope>NUCLEOTIDE SEQUENCE</scope>
    <source>
        <strain evidence="2">ZS-35-S2</strain>
    </source>
</reference>
<gene>
    <name evidence="2" type="ORF">N0B31_14275</name>
</gene>
<keyword evidence="1" id="KW-1133">Transmembrane helix</keyword>
<evidence type="ECO:0000313" key="3">
    <source>
        <dbReference type="Proteomes" id="UP001057580"/>
    </source>
</evidence>
<keyword evidence="3" id="KW-1185">Reference proteome</keyword>
<dbReference type="RefSeq" id="WP_260592298.1">
    <property type="nucleotide sequence ID" value="NZ_CP104003.1"/>
</dbReference>
<dbReference type="AlphaFoldDB" id="A0A9E7R103"/>
<organism evidence="2 3">
    <name type="scientific">Salinirubellus salinus</name>
    <dbReference type="NCBI Taxonomy" id="1364945"/>
    <lineage>
        <taxon>Archaea</taxon>
        <taxon>Methanobacteriati</taxon>
        <taxon>Methanobacteriota</taxon>
        <taxon>Stenosarchaea group</taxon>
        <taxon>Halobacteria</taxon>
        <taxon>Halobacteriales</taxon>
        <taxon>Natronomonadaceae</taxon>
        <taxon>Salinirubellus</taxon>
    </lineage>
</organism>
<dbReference type="KEGG" id="ssai:N0B31_14275"/>
<accession>A0A9E7R103</accession>
<dbReference type="EMBL" id="CP104003">
    <property type="protein sequence ID" value="UWM53304.1"/>
    <property type="molecule type" value="Genomic_DNA"/>
</dbReference>